<sequence>MSVQVDWVQGADVYNATRQWLYLDKVHGDLDMPITVDGKTGAFVNYYVSLYNTNNVHSYFVEDGSYVRLRNVSLTYDASKHLQNTFIKGLNLTLSGRNLLTFTNYSGLDPEAVGTNVNNPLYRGIDLWSFPNMRTVTLGVNLRF</sequence>
<organism evidence="1 2">
    <name type="scientific">Capnocytophaga canimorsus</name>
    <dbReference type="NCBI Taxonomy" id="28188"/>
    <lineage>
        <taxon>Bacteria</taxon>
        <taxon>Pseudomonadati</taxon>
        <taxon>Bacteroidota</taxon>
        <taxon>Flavobacteriia</taxon>
        <taxon>Flavobacteriales</taxon>
        <taxon>Flavobacteriaceae</taxon>
        <taxon>Capnocytophaga</taxon>
    </lineage>
</organism>
<name>A0A0B7IGY0_9FLAO</name>
<dbReference type="SUPFAM" id="SSF56935">
    <property type="entry name" value="Porins"/>
    <property type="match status" value="1"/>
</dbReference>
<dbReference type="AlphaFoldDB" id="A0A0B7IGY0"/>
<dbReference type="Proteomes" id="UP000039370">
    <property type="component" value="Unassembled WGS sequence"/>
</dbReference>
<evidence type="ECO:0000313" key="2">
    <source>
        <dbReference type="Proteomes" id="UP000039370"/>
    </source>
</evidence>
<dbReference type="EMBL" id="CDOK01000102">
    <property type="protein sequence ID" value="CEN49232.1"/>
    <property type="molecule type" value="Genomic_DNA"/>
</dbReference>
<reference evidence="2" key="1">
    <citation type="submission" date="2015-01" db="EMBL/GenBank/DDBJ databases">
        <authorList>
            <person name="MANFREDI Pablo"/>
        </authorList>
    </citation>
    <scope>NUCLEOTIDE SEQUENCE [LARGE SCALE GENOMIC DNA]</scope>
    <source>
        <strain evidence="2">Cc11</strain>
    </source>
</reference>
<accession>A0A0B7IGY0</accession>
<evidence type="ECO:0000313" key="1">
    <source>
        <dbReference type="EMBL" id="CEN49232.1"/>
    </source>
</evidence>
<protein>
    <recommendedName>
        <fullName evidence="3">TonB-dependent receptor-like beta-barrel domain-containing protein</fullName>
    </recommendedName>
</protein>
<gene>
    <name evidence="1" type="ORF">CCAN11_1900014</name>
</gene>
<evidence type="ECO:0008006" key="3">
    <source>
        <dbReference type="Google" id="ProtNLM"/>
    </source>
</evidence>
<proteinExistence type="predicted"/>